<comment type="caution">
    <text evidence="2">The sequence shown here is derived from an EMBL/GenBank/DDBJ whole genome shotgun (WGS) entry which is preliminary data.</text>
</comment>
<dbReference type="Gene3D" id="3.40.50.300">
    <property type="entry name" value="P-loop containing nucleotide triphosphate hydrolases"/>
    <property type="match status" value="1"/>
</dbReference>
<dbReference type="AlphaFoldDB" id="A0A8K0RRV1"/>
<reference evidence="2" key="1">
    <citation type="journal article" date="2021" name="Nat. Commun.">
        <title>Genetic determinants of endophytism in the Arabidopsis root mycobiome.</title>
        <authorList>
            <person name="Mesny F."/>
            <person name="Miyauchi S."/>
            <person name="Thiergart T."/>
            <person name="Pickel B."/>
            <person name="Atanasova L."/>
            <person name="Karlsson M."/>
            <person name="Huettel B."/>
            <person name="Barry K.W."/>
            <person name="Haridas S."/>
            <person name="Chen C."/>
            <person name="Bauer D."/>
            <person name="Andreopoulos W."/>
            <person name="Pangilinan J."/>
            <person name="LaButti K."/>
            <person name="Riley R."/>
            <person name="Lipzen A."/>
            <person name="Clum A."/>
            <person name="Drula E."/>
            <person name="Henrissat B."/>
            <person name="Kohler A."/>
            <person name="Grigoriev I.V."/>
            <person name="Martin F.M."/>
            <person name="Hacquard S."/>
        </authorList>
    </citation>
    <scope>NUCLEOTIDE SEQUENCE</scope>
    <source>
        <strain evidence="2">MPI-SDFR-AT-0068</strain>
    </source>
</reference>
<dbReference type="InterPro" id="IPR019734">
    <property type="entry name" value="TPR_rpt"/>
</dbReference>
<gene>
    <name evidence="2" type="ORF">BKA59DRAFT_406894</name>
</gene>
<dbReference type="GO" id="GO:0043531">
    <property type="term" value="F:ADP binding"/>
    <property type="evidence" value="ECO:0007669"/>
    <property type="project" value="InterPro"/>
</dbReference>
<dbReference type="InterPro" id="IPR002182">
    <property type="entry name" value="NB-ARC"/>
</dbReference>
<dbReference type="Gene3D" id="1.25.40.10">
    <property type="entry name" value="Tetratricopeptide repeat domain"/>
    <property type="match status" value="3"/>
</dbReference>
<dbReference type="Pfam" id="PF00931">
    <property type="entry name" value="NB-ARC"/>
    <property type="match status" value="1"/>
</dbReference>
<protein>
    <submittedName>
        <fullName evidence="2">P-loop containing nucleoside triphosphate hydrolase protein</fullName>
    </submittedName>
</protein>
<dbReference type="NCBIfam" id="NF040586">
    <property type="entry name" value="FxSxx_TPR"/>
    <property type="match status" value="1"/>
</dbReference>
<organism evidence="2 3">
    <name type="scientific">Fusarium tricinctum</name>
    <dbReference type="NCBI Taxonomy" id="61284"/>
    <lineage>
        <taxon>Eukaryota</taxon>
        <taxon>Fungi</taxon>
        <taxon>Dikarya</taxon>
        <taxon>Ascomycota</taxon>
        <taxon>Pezizomycotina</taxon>
        <taxon>Sordariomycetes</taxon>
        <taxon>Hypocreomycetidae</taxon>
        <taxon>Hypocreales</taxon>
        <taxon>Nectriaceae</taxon>
        <taxon>Fusarium</taxon>
        <taxon>Fusarium tricinctum species complex</taxon>
    </lineage>
</organism>
<evidence type="ECO:0000313" key="3">
    <source>
        <dbReference type="Proteomes" id="UP000813427"/>
    </source>
</evidence>
<evidence type="ECO:0000259" key="1">
    <source>
        <dbReference type="Pfam" id="PF00931"/>
    </source>
</evidence>
<accession>A0A8K0RRV1</accession>
<dbReference type="EMBL" id="JAGPXF010000007">
    <property type="protein sequence ID" value="KAH7236553.1"/>
    <property type="molecule type" value="Genomic_DNA"/>
</dbReference>
<dbReference type="InterPro" id="IPR027417">
    <property type="entry name" value="P-loop_NTPase"/>
</dbReference>
<dbReference type="GO" id="GO:0016787">
    <property type="term" value="F:hydrolase activity"/>
    <property type="evidence" value="ECO:0007669"/>
    <property type="project" value="UniProtKB-KW"/>
</dbReference>
<proteinExistence type="predicted"/>
<feature type="non-terminal residue" evidence="2">
    <location>
        <position position="1"/>
    </location>
</feature>
<evidence type="ECO:0000313" key="2">
    <source>
        <dbReference type="EMBL" id="KAH7236553.1"/>
    </source>
</evidence>
<keyword evidence="3" id="KW-1185">Reference proteome</keyword>
<dbReference type="SMART" id="SM00028">
    <property type="entry name" value="TPR"/>
    <property type="match status" value="5"/>
</dbReference>
<dbReference type="SUPFAM" id="SSF52540">
    <property type="entry name" value="P-loop containing nucleoside triphosphate hydrolases"/>
    <property type="match status" value="1"/>
</dbReference>
<dbReference type="PANTHER" id="PTHR46082">
    <property type="entry name" value="ATP/GTP-BINDING PROTEIN-RELATED"/>
    <property type="match status" value="1"/>
</dbReference>
<dbReference type="Pfam" id="PF13424">
    <property type="entry name" value="TPR_12"/>
    <property type="match status" value="2"/>
</dbReference>
<dbReference type="InterPro" id="IPR053137">
    <property type="entry name" value="NLR-like"/>
</dbReference>
<sequence>IPFLENLDFIGRTAIVNKLKQKLFDTNSRRKVALVGLGGTGKTQIALHLAHCVKAERQGWSVFWLPAFSMAGFEQECAKLVKNLDIQYSESEDVKEVFQRYLNSGRIGRWFLIIDNADDLEILKPSGDTAKGIFDFLPNHVDGRILFTTRFMRVAVVVAMNQAVKVSEMDFEEASELLRASFINDDEFWADEMRHGTTVVKLLKTLTYLPLAITQATAYMNTNQTSIKDYLKLFEHTDKKNVMELLEHGQDSETYYDKSQSAVATTWVVSFNRIRSSDPAAADLLSFISTIEPRAIPRSLLPIFETEQQLERAIGTLLGYGFLTRRGQEVIYDMHRLVHLAALRWNQEGHHAQDVQQLSLAHVAKIFPGHHWESREVYQQYLPHAQRLLDNTDKFENGAACGLGQKVGLCLLAEGYIERAMHMLKHVDMIQERKLPESDRRRLETQFTLACTYMGSGQNQEAIRLLGHVDNIQREILKEDDPRRLGTQLQLAIGYRNNGQFQESIELLEHVVAIQGKLTEGNKDRLASQSLLAATYVEVGRVEEAIDLQEYVIARQMVVLPQDHPDQLLSQNSLARAYIEIGRVEEAIDLQEYVVARWKKILPQDHQHQLTSRHDLAKAYVNNGQIEEAIELLEDMIARQKDILPDHHDQLTLRHSLALAYVKNEQIKEGIELLEYVIAREEETLPRDHPDRLASQHVLAVAYLNNGQTKEAIELLEYVVAREKDTLPKDHPGQLTSLHNLALAYLDNRQINKAIELLEFVVTRKKEILPSGHPNILSSEKTLIRCLEIRNKGK</sequence>
<dbReference type="PANTHER" id="PTHR46082:SF6">
    <property type="entry name" value="AAA+ ATPASE DOMAIN-CONTAINING PROTEIN-RELATED"/>
    <property type="match status" value="1"/>
</dbReference>
<dbReference type="Proteomes" id="UP000813427">
    <property type="component" value="Unassembled WGS sequence"/>
</dbReference>
<keyword evidence="2" id="KW-0378">Hydrolase</keyword>
<dbReference type="InterPro" id="IPR011990">
    <property type="entry name" value="TPR-like_helical_dom_sf"/>
</dbReference>
<feature type="domain" description="NB-ARC" evidence="1">
    <location>
        <begin position="14"/>
        <end position="181"/>
    </location>
</feature>
<dbReference type="SUPFAM" id="SSF48452">
    <property type="entry name" value="TPR-like"/>
    <property type="match status" value="2"/>
</dbReference>
<dbReference type="Pfam" id="PF13374">
    <property type="entry name" value="TPR_10"/>
    <property type="match status" value="2"/>
</dbReference>
<dbReference type="OrthoDB" id="1658288at2759"/>
<name>A0A8K0RRV1_9HYPO</name>